<keyword evidence="4" id="KW-0676">Redox-active center</keyword>
<comment type="caution">
    <text evidence="6">The sequence shown here is derived from an EMBL/GenBank/DDBJ whole genome shotgun (WGS) entry which is preliminary data.</text>
</comment>
<protein>
    <recommendedName>
        <fullName evidence="5">Thioredoxin domain-containing protein</fullName>
    </recommendedName>
</protein>
<sequence length="265" mass="28699">MFQHQPHNGAKPKPGVIMSSTKIFIAVAALMFSWPNAAVHADTLSAAQKTEVQQVVREYLLKNPEVIVEAINELKRRNEVAGAEHQRAAMAAMATELTSNPSDPVMGNAQGDVTMVEFFDYRCGFCKKVFDDVQTLIKEDGHIRVVLKEFPILGEDSVNASRAAMAVWLHQPDKYKAFHAAMMRNKGALGMDKVLELAKASGVDVAALSGQMDDPEIGKTFAATHNQAQTLDVTGTPAFIVGETIVPGAIGLDVMKQLVAAARKK</sequence>
<dbReference type="SUPFAM" id="SSF52833">
    <property type="entry name" value="Thioredoxin-like"/>
    <property type="match status" value="1"/>
</dbReference>
<evidence type="ECO:0000256" key="1">
    <source>
        <dbReference type="ARBA" id="ARBA00022729"/>
    </source>
</evidence>
<evidence type="ECO:0000313" key="7">
    <source>
        <dbReference type="Proteomes" id="UP000095347"/>
    </source>
</evidence>
<dbReference type="InterPro" id="IPR013766">
    <property type="entry name" value="Thioredoxin_domain"/>
</dbReference>
<dbReference type="OrthoDB" id="9780147at2"/>
<dbReference type="InterPro" id="IPR036249">
    <property type="entry name" value="Thioredoxin-like_sf"/>
</dbReference>
<evidence type="ECO:0000256" key="3">
    <source>
        <dbReference type="ARBA" id="ARBA00023157"/>
    </source>
</evidence>
<proteinExistence type="predicted"/>
<dbReference type="STRING" id="28181.BEN30_02880"/>
<evidence type="ECO:0000313" key="6">
    <source>
        <dbReference type="EMBL" id="OEJ69512.1"/>
    </source>
</evidence>
<accession>A0A1E5QBR6</accession>
<feature type="domain" description="Thioredoxin" evidence="5">
    <location>
        <begin position="83"/>
        <end position="264"/>
    </location>
</feature>
<dbReference type="GO" id="GO:0016491">
    <property type="term" value="F:oxidoreductase activity"/>
    <property type="evidence" value="ECO:0007669"/>
    <property type="project" value="UniProtKB-KW"/>
</dbReference>
<dbReference type="AlphaFoldDB" id="A0A1E5QBR6"/>
<organism evidence="6 7">
    <name type="scientific">Magnetovibrio blakemorei</name>
    <dbReference type="NCBI Taxonomy" id="28181"/>
    <lineage>
        <taxon>Bacteria</taxon>
        <taxon>Pseudomonadati</taxon>
        <taxon>Pseudomonadota</taxon>
        <taxon>Alphaproteobacteria</taxon>
        <taxon>Rhodospirillales</taxon>
        <taxon>Magnetovibrionaceae</taxon>
        <taxon>Magnetovibrio</taxon>
    </lineage>
</organism>
<dbReference type="CDD" id="cd03023">
    <property type="entry name" value="DsbA_Com1_like"/>
    <property type="match status" value="1"/>
</dbReference>
<evidence type="ECO:0000256" key="4">
    <source>
        <dbReference type="ARBA" id="ARBA00023284"/>
    </source>
</evidence>
<keyword evidence="3" id="KW-1015">Disulfide bond</keyword>
<reference evidence="7" key="1">
    <citation type="submission" date="2016-07" db="EMBL/GenBank/DDBJ databases">
        <authorList>
            <person name="Florea S."/>
            <person name="Webb J.S."/>
            <person name="Jaromczyk J."/>
            <person name="Schardl C.L."/>
        </authorList>
    </citation>
    <scope>NUCLEOTIDE SEQUENCE [LARGE SCALE GENOMIC DNA]</scope>
    <source>
        <strain evidence="7">MV-1</strain>
    </source>
</reference>
<dbReference type="InterPro" id="IPR041205">
    <property type="entry name" value="ScsC_N"/>
</dbReference>
<dbReference type="PANTHER" id="PTHR13887">
    <property type="entry name" value="GLUTATHIONE S-TRANSFERASE KAPPA"/>
    <property type="match status" value="1"/>
</dbReference>
<dbReference type="Pfam" id="PF18312">
    <property type="entry name" value="ScsC_N"/>
    <property type="match status" value="1"/>
</dbReference>
<dbReference type="Proteomes" id="UP000095347">
    <property type="component" value="Unassembled WGS sequence"/>
</dbReference>
<keyword evidence="1" id="KW-0732">Signal</keyword>
<dbReference type="PROSITE" id="PS51352">
    <property type="entry name" value="THIOREDOXIN_2"/>
    <property type="match status" value="1"/>
</dbReference>
<evidence type="ECO:0000259" key="5">
    <source>
        <dbReference type="PROSITE" id="PS51352"/>
    </source>
</evidence>
<dbReference type="PANTHER" id="PTHR13887:SF14">
    <property type="entry name" value="DISULFIDE BOND FORMATION PROTEIN D"/>
    <property type="match status" value="1"/>
</dbReference>
<keyword evidence="7" id="KW-1185">Reference proteome</keyword>
<dbReference type="Gene3D" id="3.40.30.10">
    <property type="entry name" value="Glutaredoxin"/>
    <property type="match status" value="1"/>
</dbReference>
<keyword evidence="2" id="KW-0560">Oxidoreductase</keyword>
<name>A0A1E5QBR6_9PROT</name>
<gene>
    <name evidence="6" type="ORF">BEN30_02880</name>
</gene>
<dbReference type="EMBL" id="MCGG01000006">
    <property type="protein sequence ID" value="OEJ69512.1"/>
    <property type="molecule type" value="Genomic_DNA"/>
</dbReference>
<evidence type="ECO:0000256" key="2">
    <source>
        <dbReference type="ARBA" id="ARBA00023002"/>
    </source>
</evidence>
<dbReference type="InterPro" id="IPR001853">
    <property type="entry name" value="DSBA-like_thioredoxin_dom"/>
</dbReference>
<dbReference type="Pfam" id="PF01323">
    <property type="entry name" value="DSBA"/>
    <property type="match status" value="1"/>
</dbReference>